<dbReference type="AlphaFoldDB" id="A0A484LMU8"/>
<dbReference type="PANTHER" id="PTHR43272:SF33">
    <property type="entry name" value="AMP-BINDING DOMAIN-CONTAINING PROTEIN-RELATED"/>
    <property type="match status" value="1"/>
</dbReference>
<feature type="domain" description="AMP-dependent synthetase/ligase" evidence="3">
    <location>
        <begin position="2"/>
        <end position="81"/>
    </location>
</feature>
<dbReference type="SUPFAM" id="SSF56801">
    <property type="entry name" value="Acetyl-CoA synthetase-like"/>
    <property type="match status" value="1"/>
</dbReference>
<accession>A0A484LMU8</accession>
<evidence type="ECO:0000256" key="2">
    <source>
        <dbReference type="ARBA" id="ARBA00022840"/>
    </source>
</evidence>
<organism evidence="4 5">
    <name type="scientific">Cuscuta campestris</name>
    <dbReference type="NCBI Taxonomy" id="132261"/>
    <lineage>
        <taxon>Eukaryota</taxon>
        <taxon>Viridiplantae</taxon>
        <taxon>Streptophyta</taxon>
        <taxon>Embryophyta</taxon>
        <taxon>Tracheophyta</taxon>
        <taxon>Spermatophyta</taxon>
        <taxon>Magnoliopsida</taxon>
        <taxon>eudicotyledons</taxon>
        <taxon>Gunneridae</taxon>
        <taxon>Pentapetalae</taxon>
        <taxon>asterids</taxon>
        <taxon>lamiids</taxon>
        <taxon>Solanales</taxon>
        <taxon>Convolvulaceae</taxon>
        <taxon>Cuscuteae</taxon>
        <taxon>Cuscuta</taxon>
        <taxon>Cuscuta subgen. Grammica</taxon>
        <taxon>Cuscuta sect. Cleistogrammica</taxon>
    </lineage>
</organism>
<dbReference type="GO" id="GO:0004467">
    <property type="term" value="F:long-chain fatty acid-CoA ligase activity"/>
    <property type="evidence" value="ECO:0007669"/>
    <property type="project" value="TreeGrafter"/>
</dbReference>
<dbReference type="PANTHER" id="PTHR43272">
    <property type="entry name" value="LONG-CHAIN-FATTY-ACID--COA LIGASE"/>
    <property type="match status" value="1"/>
</dbReference>
<dbReference type="GO" id="GO:0016020">
    <property type="term" value="C:membrane"/>
    <property type="evidence" value="ECO:0007669"/>
    <property type="project" value="TreeGrafter"/>
</dbReference>
<feature type="non-terminal residue" evidence="4">
    <location>
        <position position="105"/>
    </location>
</feature>
<dbReference type="EMBL" id="OOIL02001729">
    <property type="protein sequence ID" value="VFQ77852.1"/>
    <property type="molecule type" value="Genomic_DNA"/>
</dbReference>
<dbReference type="OrthoDB" id="1700726at2759"/>
<sequence>EARVGIYFINRPEWLIVDHACSAYSYISVPLYDTLGPDAVKFIANHAGIEAIFCVPDTMNTLLSFLSEIPSVRVIVVVGGRDEHLPSLPSATGIKLLSYSKLLTQ</sequence>
<name>A0A484LMU8_9ASTE</name>
<dbReference type="InterPro" id="IPR000873">
    <property type="entry name" value="AMP-dep_synth/lig_dom"/>
</dbReference>
<evidence type="ECO:0000313" key="5">
    <source>
        <dbReference type="Proteomes" id="UP000595140"/>
    </source>
</evidence>
<gene>
    <name evidence="4" type="ORF">CCAM_LOCUS19628</name>
</gene>
<evidence type="ECO:0000313" key="4">
    <source>
        <dbReference type="EMBL" id="VFQ77852.1"/>
    </source>
</evidence>
<keyword evidence="1" id="KW-0547">Nucleotide-binding</keyword>
<dbReference type="Proteomes" id="UP000595140">
    <property type="component" value="Unassembled WGS sequence"/>
</dbReference>
<dbReference type="GO" id="GO:0005524">
    <property type="term" value="F:ATP binding"/>
    <property type="evidence" value="ECO:0007669"/>
    <property type="project" value="UniProtKB-KW"/>
</dbReference>
<feature type="non-terminal residue" evidence="4">
    <location>
        <position position="1"/>
    </location>
</feature>
<dbReference type="Pfam" id="PF00501">
    <property type="entry name" value="AMP-binding"/>
    <property type="match status" value="1"/>
</dbReference>
<dbReference type="InterPro" id="IPR042099">
    <property type="entry name" value="ANL_N_sf"/>
</dbReference>
<dbReference type="Gene3D" id="3.40.50.12780">
    <property type="entry name" value="N-terminal domain of ligase-like"/>
    <property type="match status" value="1"/>
</dbReference>
<protein>
    <recommendedName>
        <fullName evidence="3">AMP-dependent synthetase/ligase domain-containing protein</fullName>
    </recommendedName>
</protein>
<proteinExistence type="predicted"/>
<dbReference type="GO" id="GO:0005783">
    <property type="term" value="C:endoplasmic reticulum"/>
    <property type="evidence" value="ECO:0007669"/>
    <property type="project" value="TreeGrafter"/>
</dbReference>
<keyword evidence="2" id="KW-0067">ATP-binding</keyword>
<keyword evidence="5" id="KW-1185">Reference proteome</keyword>
<evidence type="ECO:0000259" key="3">
    <source>
        <dbReference type="Pfam" id="PF00501"/>
    </source>
</evidence>
<evidence type="ECO:0000256" key="1">
    <source>
        <dbReference type="ARBA" id="ARBA00022741"/>
    </source>
</evidence>
<reference evidence="4 5" key="1">
    <citation type="submission" date="2018-04" db="EMBL/GenBank/DDBJ databases">
        <authorList>
            <person name="Vogel A."/>
        </authorList>
    </citation>
    <scope>NUCLEOTIDE SEQUENCE [LARGE SCALE GENOMIC DNA]</scope>
</reference>